<sequence length="193" mass="21425">MVGAWIRIQPLDPGVQFRKHLESTPVEDIMSVTTHRQCTIEIQNKSSVYTLCNPHVHTVSGSCDKPFPPTLSPSESGSALFVKTPHTACGSVAVFTYDLHNKSAATYDGRVAVMFSVPYDFNLYSNWYAVGVFGVEKHCDKHLYEAMYYNAERGFVRGKAKGPSLTHRGAVVTMRATMSDSYQPVLKVQVCNN</sequence>
<evidence type="ECO:0000313" key="7">
    <source>
        <dbReference type="Proteomes" id="UP001187415"/>
    </source>
</evidence>
<dbReference type="GO" id="GO:0006812">
    <property type="term" value="P:monoatomic cation transport"/>
    <property type="evidence" value="ECO:0007669"/>
    <property type="project" value="InterPro"/>
</dbReference>
<dbReference type="PANTHER" id="PTHR40388:SF2">
    <property type="entry name" value="ACTINOPORIN-LIKE PROTEIN"/>
    <property type="match status" value="1"/>
</dbReference>
<comment type="subcellular location">
    <subcellularLocation>
        <location evidence="2">Nematocyst</location>
    </subcellularLocation>
    <subcellularLocation>
        <location evidence="1">Target cell membrane</location>
    </subcellularLocation>
</comment>
<keyword evidence="5" id="KW-0166">Nematocyst</keyword>
<dbReference type="GO" id="GO:0015267">
    <property type="term" value="F:channel activity"/>
    <property type="evidence" value="ECO:0007669"/>
    <property type="project" value="InterPro"/>
</dbReference>
<keyword evidence="7" id="KW-1185">Reference proteome</keyword>
<organism evidence="6 7">
    <name type="scientific">Channa striata</name>
    <name type="common">Snakehead murrel</name>
    <name type="synonym">Ophicephalus striatus</name>
    <dbReference type="NCBI Taxonomy" id="64152"/>
    <lineage>
        <taxon>Eukaryota</taxon>
        <taxon>Metazoa</taxon>
        <taxon>Chordata</taxon>
        <taxon>Craniata</taxon>
        <taxon>Vertebrata</taxon>
        <taxon>Euteleostomi</taxon>
        <taxon>Actinopterygii</taxon>
        <taxon>Neopterygii</taxon>
        <taxon>Teleostei</taxon>
        <taxon>Neoteleostei</taxon>
        <taxon>Acanthomorphata</taxon>
        <taxon>Anabantaria</taxon>
        <taxon>Anabantiformes</taxon>
        <taxon>Channoidei</taxon>
        <taxon>Channidae</taxon>
        <taxon>Channa</taxon>
    </lineage>
</organism>
<keyword evidence="4" id="KW-0472">Membrane</keyword>
<evidence type="ECO:0000256" key="1">
    <source>
        <dbReference type="ARBA" id="ARBA00004175"/>
    </source>
</evidence>
<dbReference type="GO" id="GO:0042151">
    <property type="term" value="C:nematocyst"/>
    <property type="evidence" value="ECO:0007669"/>
    <property type="project" value="UniProtKB-SubCell"/>
</dbReference>
<dbReference type="Gene3D" id="2.60.270.20">
    <property type="entry name" value="Cytolysin/lectin"/>
    <property type="match status" value="1"/>
</dbReference>
<dbReference type="GO" id="GO:0046930">
    <property type="term" value="C:pore complex"/>
    <property type="evidence" value="ECO:0007669"/>
    <property type="project" value="InterPro"/>
</dbReference>
<evidence type="ECO:0000313" key="6">
    <source>
        <dbReference type="EMBL" id="KAK2833963.1"/>
    </source>
</evidence>
<gene>
    <name evidence="6" type="ORF">Q5P01_017852</name>
</gene>
<dbReference type="GO" id="GO:0051715">
    <property type="term" value="P:cytolysis in another organism"/>
    <property type="evidence" value="ECO:0007669"/>
    <property type="project" value="InterPro"/>
</dbReference>
<dbReference type="AlphaFoldDB" id="A0AA88SJJ1"/>
<accession>A0AA88SJJ1</accession>
<dbReference type="SUPFAM" id="SSF63724">
    <property type="entry name" value="Cytolysin/lectin"/>
    <property type="match status" value="1"/>
</dbReference>
<dbReference type="PANTHER" id="PTHR40388">
    <property type="entry name" value="BRYOPORIN"/>
    <property type="match status" value="1"/>
</dbReference>
<name>A0AA88SJJ1_CHASR</name>
<dbReference type="GO" id="GO:0046931">
    <property type="term" value="P:pore complex assembly"/>
    <property type="evidence" value="ECO:0007669"/>
    <property type="project" value="InterPro"/>
</dbReference>
<evidence type="ECO:0000256" key="4">
    <source>
        <dbReference type="ARBA" id="ARBA00023298"/>
    </source>
</evidence>
<dbReference type="InterPro" id="IPR050677">
    <property type="entry name" value="Actinoporin_PFT"/>
</dbReference>
<evidence type="ECO:0000256" key="2">
    <source>
        <dbReference type="ARBA" id="ARBA00004532"/>
    </source>
</evidence>
<evidence type="ECO:0000256" key="3">
    <source>
        <dbReference type="ARBA" id="ARBA00022537"/>
    </source>
</evidence>
<evidence type="ECO:0000256" key="5">
    <source>
        <dbReference type="ARBA" id="ARBA00023331"/>
    </source>
</evidence>
<proteinExistence type="predicted"/>
<dbReference type="EMBL" id="JAUPFM010000013">
    <property type="protein sequence ID" value="KAK2833963.1"/>
    <property type="molecule type" value="Genomic_DNA"/>
</dbReference>
<dbReference type="Pfam" id="PF06369">
    <property type="entry name" value="Anemone_cytotox"/>
    <property type="match status" value="1"/>
</dbReference>
<dbReference type="GO" id="GO:0044218">
    <property type="term" value="C:other organism cell membrane"/>
    <property type="evidence" value="ECO:0007669"/>
    <property type="project" value="UniProtKB-KW"/>
</dbReference>
<keyword evidence="4" id="KW-1053">Target membrane</keyword>
<dbReference type="InterPro" id="IPR009104">
    <property type="entry name" value="Anemon_actinoporin-like"/>
</dbReference>
<dbReference type="Proteomes" id="UP001187415">
    <property type="component" value="Unassembled WGS sequence"/>
</dbReference>
<comment type="caution">
    <text evidence="6">The sequence shown here is derived from an EMBL/GenBank/DDBJ whole genome shotgun (WGS) entry which is preliminary data.</text>
</comment>
<keyword evidence="3" id="KW-1052">Target cell membrane</keyword>
<reference evidence="6" key="1">
    <citation type="submission" date="2023-07" db="EMBL/GenBank/DDBJ databases">
        <title>Chromosome-level Genome Assembly of Striped Snakehead (Channa striata).</title>
        <authorList>
            <person name="Liu H."/>
        </authorList>
    </citation>
    <scope>NUCLEOTIDE SEQUENCE</scope>
    <source>
        <strain evidence="6">Gz</strain>
        <tissue evidence="6">Muscle</tissue>
    </source>
</reference>
<dbReference type="InterPro" id="IPR015926">
    <property type="entry name" value="Cytolysin/lectin"/>
</dbReference>
<protein>
    <submittedName>
        <fullName evidence="6">Uncharacterized protein</fullName>
    </submittedName>
</protein>